<evidence type="ECO:0000313" key="4">
    <source>
        <dbReference type="Proteomes" id="UP000276133"/>
    </source>
</evidence>
<feature type="region of interest" description="Disordered" evidence="1">
    <location>
        <begin position="1"/>
        <end position="39"/>
    </location>
</feature>
<accession>A0A3M7SSZ0</accession>
<gene>
    <name evidence="3" type="ORF">BpHYR1_008263</name>
</gene>
<dbReference type="EMBL" id="REGN01000800">
    <property type="protein sequence ID" value="RNA38934.1"/>
    <property type="molecule type" value="Genomic_DNA"/>
</dbReference>
<protein>
    <submittedName>
        <fullName evidence="3">DEK isoform X3</fullName>
    </submittedName>
</protein>
<proteinExistence type="predicted"/>
<dbReference type="InterPro" id="IPR003034">
    <property type="entry name" value="SAP_dom"/>
</dbReference>
<name>A0A3M7SSZ0_BRAPC</name>
<evidence type="ECO:0000256" key="1">
    <source>
        <dbReference type="SAM" id="MobiDB-lite"/>
    </source>
</evidence>
<organism evidence="3 4">
    <name type="scientific">Brachionus plicatilis</name>
    <name type="common">Marine rotifer</name>
    <name type="synonym">Brachionus muelleri</name>
    <dbReference type="NCBI Taxonomy" id="10195"/>
    <lineage>
        <taxon>Eukaryota</taxon>
        <taxon>Metazoa</taxon>
        <taxon>Spiralia</taxon>
        <taxon>Gnathifera</taxon>
        <taxon>Rotifera</taxon>
        <taxon>Eurotatoria</taxon>
        <taxon>Monogononta</taxon>
        <taxon>Pseudotrocha</taxon>
        <taxon>Ploima</taxon>
        <taxon>Brachionidae</taxon>
        <taxon>Brachionus</taxon>
    </lineage>
</organism>
<dbReference type="AlphaFoldDB" id="A0A3M7SSZ0"/>
<keyword evidence="4" id="KW-1185">Reference proteome</keyword>
<feature type="domain" description="SAP" evidence="2">
    <location>
        <begin position="139"/>
        <end position="173"/>
    </location>
</feature>
<dbReference type="Proteomes" id="UP000276133">
    <property type="component" value="Unassembled WGS sequence"/>
</dbReference>
<dbReference type="PROSITE" id="PS50800">
    <property type="entry name" value="SAP"/>
    <property type="match status" value="1"/>
</dbReference>
<comment type="caution">
    <text evidence="3">The sequence shown here is derived from an EMBL/GenBank/DDBJ whole genome shotgun (WGS) entry which is preliminary data.</text>
</comment>
<dbReference type="OrthoDB" id="10556378at2759"/>
<evidence type="ECO:0000259" key="2">
    <source>
        <dbReference type="PROSITE" id="PS50800"/>
    </source>
</evidence>
<evidence type="ECO:0000313" key="3">
    <source>
        <dbReference type="EMBL" id="RNA38934.1"/>
    </source>
</evidence>
<sequence length="184" mass="21513">MSSRRFKEKLSDLDESDTDSSELSFHSFSDSEEQFSNASDSETVFEYSLRKQPVRGLGNYKKKLRKRLNQKTHMINKKGLKLGEIPKIVDSLYQCDYQDLSLICKICSISYRNKHNALIKIENFNGFEDEDFEEKTDFISSLSRNKVKDLCEIFGVDKHGTRRDQAERIVEFLQSPEDYFLPIN</sequence>
<reference evidence="3 4" key="1">
    <citation type="journal article" date="2018" name="Sci. Rep.">
        <title>Genomic signatures of local adaptation to the degree of environmental predictability in rotifers.</title>
        <authorList>
            <person name="Franch-Gras L."/>
            <person name="Hahn C."/>
            <person name="Garcia-Roger E.M."/>
            <person name="Carmona M.J."/>
            <person name="Serra M."/>
            <person name="Gomez A."/>
        </authorList>
    </citation>
    <scope>NUCLEOTIDE SEQUENCE [LARGE SCALE GENOMIC DNA]</scope>
    <source>
        <strain evidence="3">HYR1</strain>
    </source>
</reference>